<dbReference type="Proteomes" id="UP000474640">
    <property type="component" value="Unassembled WGS sequence"/>
</dbReference>
<dbReference type="SUPFAM" id="SSF81383">
    <property type="entry name" value="F-box domain"/>
    <property type="match status" value="1"/>
</dbReference>
<evidence type="ECO:0000313" key="2">
    <source>
        <dbReference type="EMBL" id="KAF3282216.1"/>
    </source>
</evidence>
<dbReference type="InterPro" id="IPR036047">
    <property type="entry name" value="F-box-like_dom_sf"/>
</dbReference>
<organism evidence="2 3">
    <name type="scientific">Orbilia oligospora</name>
    <name type="common">Nematode-trapping fungus</name>
    <name type="synonym">Arthrobotrys oligospora</name>
    <dbReference type="NCBI Taxonomy" id="2813651"/>
    <lineage>
        <taxon>Eukaryota</taxon>
        <taxon>Fungi</taxon>
        <taxon>Dikarya</taxon>
        <taxon>Ascomycota</taxon>
        <taxon>Pezizomycotina</taxon>
        <taxon>Orbiliomycetes</taxon>
        <taxon>Orbiliales</taxon>
        <taxon>Orbiliaceae</taxon>
        <taxon>Orbilia</taxon>
    </lineage>
</organism>
<reference evidence="2 3" key="1">
    <citation type="submission" date="2020-01" db="EMBL/GenBank/DDBJ databases">
        <authorList>
            <person name="Palmer J.M."/>
        </authorList>
    </citation>
    <scope>NUCLEOTIDE SEQUENCE [LARGE SCALE GENOMIC DNA]</scope>
    <source>
        <strain evidence="2 3">TWF970</strain>
    </source>
</reference>
<dbReference type="AlphaFoldDB" id="A0A7C8VQE7"/>
<evidence type="ECO:0000259" key="1">
    <source>
        <dbReference type="PROSITE" id="PS50181"/>
    </source>
</evidence>
<proteinExistence type="predicted"/>
<accession>A0A7C8VQE7</accession>
<feature type="domain" description="F-box" evidence="1">
    <location>
        <begin position="1"/>
        <end position="49"/>
    </location>
</feature>
<name>A0A7C8VQE7_ORBOL</name>
<evidence type="ECO:0000313" key="3">
    <source>
        <dbReference type="Proteomes" id="UP000474640"/>
    </source>
</evidence>
<dbReference type="PROSITE" id="PS50181">
    <property type="entry name" value="FBOX"/>
    <property type="match status" value="1"/>
</dbReference>
<gene>
    <name evidence="2" type="ORF">TWF970_001630</name>
</gene>
<dbReference type="EMBL" id="JAABOJ010000013">
    <property type="protein sequence ID" value="KAF3282216.1"/>
    <property type="molecule type" value="Genomic_DNA"/>
</dbReference>
<dbReference type="InterPro" id="IPR001810">
    <property type="entry name" value="F-box_dom"/>
</dbReference>
<sequence>MATLLTLPLNLQEKISNYLLPPDIAVLSFTCRALRERLGEANQEFWYNQYRFSNPDLYKTKLIDAKQDYWKKATRTFSNNERGCCRVCLRDLRELAEAAAEGQQKMLVFGDSLNEYCVACHYDIFINAYDFSYRFPEIPIGNPKSYELRRYNRMPVMRASAAIRLVEQHHGIKYEAANNVEFRIRTKWTLTRSTEEADLVHKALLFMKDDYIQKYRHLHPILGPDEYYDMFANSLQDYILTNPPKWETDNRPSKAIAKDIMKVAKSLADGHFFDSWRRKQASKIVKEIHHQLFTDPANFRPELLDYPDYHVLFTLIERHAAVNGPLFCHLRHKYGVPDDHEQKVMPNARCYWCLREQKSNDSADTGRKPEWTDLDNTPYNIVNSPGSVFVVHLIKHHPDLIWKRPEISKDQPLPPMRTITSQWRGAEFTIKVLEGSPNIDKEKLEDIPANFFRDRARVSNSKYFHWV</sequence>
<comment type="caution">
    <text evidence="2">The sequence shown here is derived from an EMBL/GenBank/DDBJ whole genome shotgun (WGS) entry which is preliminary data.</text>
</comment>
<dbReference type="OrthoDB" id="10278069at2759"/>
<protein>
    <recommendedName>
        <fullName evidence="1">F-box domain-containing protein</fullName>
    </recommendedName>
</protein>